<dbReference type="Proteomes" id="UP000092213">
    <property type="component" value="Chromosome"/>
</dbReference>
<dbReference type="Proteomes" id="UP000091897">
    <property type="component" value="Chromosome"/>
</dbReference>
<dbReference type="PROSITE" id="PS00670">
    <property type="entry name" value="D_2_HYDROXYACID_DH_2"/>
    <property type="match status" value="1"/>
</dbReference>
<evidence type="ECO:0000313" key="11">
    <source>
        <dbReference type="Proteomes" id="UP000092213"/>
    </source>
</evidence>
<gene>
    <name evidence="8" type="ORF">BAU06_14040</name>
    <name evidence="9" type="ORF">BAU08_14215</name>
</gene>
<evidence type="ECO:0000313" key="8">
    <source>
        <dbReference type="EMBL" id="ANN67266.1"/>
    </source>
</evidence>
<comment type="similarity">
    <text evidence="1 5">Belongs to the D-isomer specific 2-hydroxyacid dehydrogenase family.</text>
</comment>
<dbReference type="EMBL" id="CP016170">
    <property type="protein sequence ID" value="ANN67266.1"/>
    <property type="molecule type" value="Genomic_DNA"/>
</dbReference>
<dbReference type="GO" id="GO:0051287">
    <property type="term" value="F:NAD binding"/>
    <property type="evidence" value="ECO:0007669"/>
    <property type="project" value="InterPro"/>
</dbReference>
<dbReference type="InterPro" id="IPR029752">
    <property type="entry name" value="D-isomer_DH_CS1"/>
</dbReference>
<dbReference type="InterPro" id="IPR029753">
    <property type="entry name" value="D-isomer_DH_CS"/>
</dbReference>
<keyword evidence="10" id="KW-1185">Reference proteome</keyword>
<dbReference type="EMBL" id="CP016171">
    <property type="protein sequence ID" value="ANN72344.1"/>
    <property type="molecule type" value="Genomic_DNA"/>
</dbReference>
<dbReference type="STRING" id="463025.BAU08_14215"/>
<dbReference type="AlphaFoldDB" id="A0A193FZC6"/>
<protein>
    <submittedName>
        <fullName evidence="9">3-phosphoglycerate dehydrogenase</fullName>
    </submittedName>
</protein>
<evidence type="ECO:0000256" key="5">
    <source>
        <dbReference type="RuleBase" id="RU003719"/>
    </source>
</evidence>
<dbReference type="Pfam" id="PF00389">
    <property type="entry name" value="2-Hacid_dh"/>
    <property type="match status" value="1"/>
</dbReference>
<dbReference type="RefSeq" id="WP_066350120.1">
    <property type="nucleotide sequence ID" value="NZ_CBCSFJ010000006.1"/>
</dbReference>
<dbReference type="GO" id="GO:0008652">
    <property type="term" value="P:amino acid biosynthetic process"/>
    <property type="evidence" value="ECO:0007669"/>
    <property type="project" value="UniProtKB-KW"/>
</dbReference>
<dbReference type="KEGG" id="bbro:BAU06_14040"/>
<sequence>MPTERIVIAEFMDESAVRQLSIEFDTLYQPDLCERREELAALLADADALIVRNRTQVNAGLLDRQTRLQAVGRLGVGLENIDLVHCRGLGIEVIPAVGANAGAVAEYVVCTAMMMLRGDAYLSSREVARGAWPRARLVNGREIAGKTLGIVGLGSVGRATAALARAVGMRVCAHDPALDGKHEAWRDVARHADLDALLRASDAVSVHVPLLDATRGLIDARRLALMPRHAVLVNVARGGVVDEAALADALREGTIAGAAVDVFEDEPLPANSVFEGVPNLVLTPHIAGVTAESNTRVSFAIADAIAQRLRANR</sequence>
<dbReference type="GO" id="GO:0016616">
    <property type="term" value="F:oxidoreductase activity, acting on the CH-OH group of donors, NAD or NADP as acceptor"/>
    <property type="evidence" value="ECO:0007669"/>
    <property type="project" value="InterPro"/>
</dbReference>
<evidence type="ECO:0000256" key="2">
    <source>
        <dbReference type="ARBA" id="ARBA00022605"/>
    </source>
</evidence>
<keyword evidence="2" id="KW-0028">Amino-acid biosynthesis</keyword>
<reference evidence="10 11" key="1">
    <citation type="submission" date="2016-06" db="EMBL/GenBank/DDBJ databases">
        <title>Complete genome sequences of Bordetella bronchialis and Bordetella flabilis.</title>
        <authorList>
            <person name="LiPuma J.J."/>
            <person name="Spilker T."/>
        </authorList>
    </citation>
    <scope>NUCLEOTIDE SEQUENCE [LARGE SCALE GENOMIC DNA]</scope>
    <source>
        <strain evidence="9 11">AU17976</strain>
        <strain evidence="8 10">AU3182</strain>
    </source>
</reference>
<proteinExistence type="inferred from homology"/>
<organism evidence="9 11">
    <name type="scientific">Bordetella bronchialis</name>
    <dbReference type="NCBI Taxonomy" id="463025"/>
    <lineage>
        <taxon>Bacteria</taxon>
        <taxon>Pseudomonadati</taxon>
        <taxon>Pseudomonadota</taxon>
        <taxon>Betaproteobacteria</taxon>
        <taxon>Burkholderiales</taxon>
        <taxon>Alcaligenaceae</taxon>
        <taxon>Bordetella</taxon>
    </lineage>
</organism>
<feature type="domain" description="D-isomer specific 2-hydroxyacid dehydrogenase catalytic" evidence="6">
    <location>
        <begin position="34"/>
        <end position="308"/>
    </location>
</feature>
<evidence type="ECO:0000313" key="9">
    <source>
        <dbReference type="EMBL" id="ANN72344.1"/>
    </source>
</evidence>
<dbReference type="SUPFAM" id="SSF51735">
    <property type="entry name" value="NAD(P)-binding Rossmann-fold domains"/>
    <property type="match status" value="1"/>
</dbReference>
<dbReference type="InterPro" id="IPR036291">
    <property type="entry name" value="NAD(P)-bd_dom_sf"/>
</dbReference>
<evidence type="ECO:0000256" key="1">
    <source>
        <dbReference type="ARBA" id="ARBA00005854"/>
    </source>
</evidence>
<evidence type="ECO:0000313" key="10">
    <source>
        <dbReference type="Proteomes" id="UP000091897"/>
    </source>
</evidence>
<dbReference type="SUPFAM" id="SSF52283">
    <property type="entry name" value="Formate/glycerate dehydrogenase catalytic domain-like"/>
    <property type="match status" value="1"/>
</dbReference>
<dbReference type="OrthoDB" id="9805416at2"/>
<evidence type="ECO:0000259" key="6">
    <source>
        <dbReference type="Pfam" id="PF00389"/>
    </source>
</evidence>
<dbReference type="PANTHER" id="PTHR42789:SF1">
    <property type="entry name" value="D-ISOMER SPECIFIC 2-HYDROXYACID DEHYDROGENASE FAMILY PROTEIN (AFU_ORTHOLOGUE AFUA_6G10090)"/>
    <property type="match status" value="1"/>
</dbReference>
<dbReference type="FunFam" id="3.40.50.720:FF:000203">
    <property type="entry name" value="D-3-phosphoglycerate dehydrogenase (SerA)"/>
    <property type="match status" value="1"/>
</dbReference>
<evidence type="ECO:0000259" key="7">
    <source>
        <dbReference type="Pfam" id="PF02826"/>
    </source>
</evidence>
<dbReference type="Gene3D" id="3.40.50.720">
    <property type="entry name" value="NAD(P)-binding Rossmann-like Domain"/>
    <property type="match status" value="2"/>
</dbReference>
<accession>A0A193FZC6</accession>
<dbReference type="InterPro" id="IPR050857">
    <property type="entry name" value="D-2-hydroxyacid_DH"/>
</dbReference>
<dbReference type="InterPro" id="IPR006140">
    <property type="entry name" value="D-isomer_DH_NAD-bd"/>
</dbReference>
<keyword evidence="4" id="KW-0520">NAD</keyword>
<name>A0A193FZC6_9BORD</name>
<evidence type="ECO:0000256" key="3">
    <source>
        <dbReference type="ARBA" id="ARBA00023002"/>
    </source>
</evidence>
<keyword evidence="3 5" id="KW-0560">Oxidoreductase</keyword>
<dbReference type="InterPro" id="IPR006139">
    <property type="entry name" value="D-isomer_2_OHA_DH_cat_dom"/>
</dbReference>
<dbReference type="PROSITE" id="PS00065">
    <property type="entry name" value="D_2_HYDROXYACID_DH_1"/>
    <property type="match status" value="1"/>
</dbReference>
<dbReference type="PANTHER" id="PTHR42789">
    <property type="entry name" value="D-ISOMER SPECIFIC 2-HYDROXYACID DEHYDROGENASE FAMILY PROTEIN (AFU_ORTHOLOGUE AFUA_6G10090)"/>
    <property type="match status" value="1"/>
</dbReference>
<feature type="domain" description="D-isomer specific 2-hydroxyacid dehydrogenase NAD-binding" evidence="7">
    <location>
        <begin position="112"/>
        <end position="287"/>
    </location>
</feature>
<dbReference type="Pfam" id="PF02826">
    <property type="entry name" value="2-Hacid_dh_C"/>
    <property type="match status" value="1"/>
</dbReference>
<evidence type="ECO:0000256" key="4">
    <source>
        <dbReference type="ARBA" id="ARBA00023027"/>
    </source>
</evidence>